<evidence type="ECO:0000256" key="7">
    <source>
        <dbReference type="RuleBase" id="RU363032"/>
    </source>
</evidence>
<reference evidence="10" key="1">
    <citation type="submission" date="2016-10" db="EMBL/GenBank/DDBJ databases">
        <authorList>
            <person name="Varghese N."/>
        </authorList>
    </citation>
    <scope>NUCLEOTIDE SEQUENCE [LARGE SCALE GENOMIC DNA]</scope>
    <source>
        <strain evidence="10">ACV-9</strain>
    </source>
</reference>
<dbReference type="CDD" id="cd06261">
    <property type="entry name" value="TM_PBP2"/>
    <property type="match status" value="1"/>
</dbReference>
<evidence type="ECO:0000313" key="9">
    <source>
        <dbReference type="EMBL" id="SEK75837.1"/>
    </source>
</evidence>
<keyword evidence="2 7" id="KW-0813">Transport</keyword>
<feature type="transmembrane region" description="Helical" evidence="7">
    <location>
        <begin position="224"/>
        <end position="250"/>
    </location>
</feature>
<dbReference type="PROSITE" id="PS50928">
    <property type="entry name" value="ABC_TM1"/>
    <property type="match status" value="1"/>
</dbReference>
<organism evidence="9 10">
    <name type="scientific">Pseudobutyrivibrio ruminis</name>
    <dbReference type="NCBI Taxonomy" id="46206"/>
    <lineage>
        <taxon>Bacteria</taxon>
        <taxon>Bacillati</taxon>
        <taxon>Bacillota</taxon>
        <taxon>Clostridia</taxon>
        <taxon>Lachnospirales</taxon>
        <taxon>Lachnospiraceae</taxon>
        <taxon>Pseudobutyrivibrio</taxon>
    </lineage>
</organism>
<feature type="transmembrane region" description="Helical" evidence="7">
    <location>
        <begin position="165"/>
        <end position="185"/>
    </location>
</feature>
<name>A0A1H7JPR0_9FIRM</name>
<evidence type="ECO:0000256" key="2">
    <source>
        <dbReference type="ARBA" id="ARBA00022448"/>
    </source>
</evidence>
<dbReference type="GO" id="GO:0055085">
    <property type="term" value="P:transmembrane transport"/>
    <property type="evidence" value="ECO:0007669"/>
    <property type="project" value="InterPro"/>
</dbReference>
<evidence type="ECO:0000256" key="3">
    <source>
        <dbReference type="ARBA" id="ARBA00022475"/>
    </source>
</evidence>
<dbReference type="InterPro" id="IPR035906">
    <property type="entry name" value="MetI-like_sf"/>
</dbReference>
<evidence type="ECO:0000256" key="4">
    <source>
        <dbReference type="ARBA" id="ARBA00022692"/>
    </source>
</evidence>
<dbReference type="Pfam" id="PF00528">
    <property type="entry name" value="BPD_transp_1"/>
    <property type="match status" value="1"/>
</dbReference>
<dbReference type="PANTHER" id="PTHR43163:SF6">
    <property type="entry name" value="DIPEPTIDE TRANSPORT SYSTEM PERMEASE PROTEIN DPPB-RELATED"/>
    <property type="match status" value="1"/>
</dbReference>
<dbReference type="RefSeq" id="WP_044939277.1">
    <property type="nucleotide sequence ID" value="NZ_FNZX01000010.1"/>
</dbReference>
<dbReference type="InterPro" id="IPR045621">
    <property type="entry name" value="BPD_transp_1_N"/>
</dbReference>
<evidence type="ECO:0000256" key="1">
    <source>
        <dbReference type="ARBA" id="ARBA00004651"/>
    </source>
</evidence>
<gene>
    <name evidence="9" type="ORF">SAMN02910377_01732</name>
</gene>
<protein>
    <submittedName>
        <fullName evidence="9">Oligopeptide transport system permease protein</fullName>
    </submittedName>
</protein>
<keyword evidence="10" id="KW-1185">Reference proteome</keyword>
<feature type="transmembrane region" description="Helical" evidence="7">
    <location>
        <begin position="9"/>
        <end position="30"/>
    </location>
</feature>
<dbReference type="SUPFAM" id="SSF161098">
    <property type="entry name" value="MetI-like"/>
    <property type="match status" value="1"/>
</dbReference>
<evidence type="ECO:0000256" key="6">
    <source>
        <dbReference type="ARBA" id="ARBA00023136"/>
    </source>
</evidence>
<keyword evidence="6 7" id="KW-0472">Membrane</keyword>
<feature type="transmembrane region" description="Helical" evidence="7">
    <location>
        <begin position="270"/>
        <end position="293"/>
    </location>
</feature>
<feature type="transmembrane region" description="Helical" evidence="7">
    <location>
        <begin position="99"/>
        <end position="120"/>
    </location>
</feature>
<dbReference type="PANTHER" id="PTHR43163">
    <property type="entry name" value="DIPEPTIDE TRANSPORT SYSTEM PERMEASE PROTEIN DPPB-RELATED"/>
    <property type="match status" value="1"/>
</dbReference>
<dbReference type="EMBL" id="FNZX01000010">
    <property type="protein sequence ID" value="SEK75837.1"/>
    <property type="molecule type" value="Genomic_DNA"/>
</dbReference>
<comment type="similarity">
    <text evidence="7">Belongs to the binding-protein-dependent transport system permease family.</text>
</comment>
<evidence type="ECO:0000256" key="5">
    <source>
        <dbReference type="ARBA" id="ARBA00022989"/>
    </source>
</evidence>
<sequence>MAKYVVKRVLLAFVTVIIISLITFFAMNAIPGGPFNKEKAVNEAVIRQLEARYNLDKPLWEQYIIYMKNMAHGDFGVSLKNGREIKDIFAESFPISAKIGLIAAFFAIIFGIILGSIAALKRNKWQDRLIIFFITIITSMPSFVVATILLYVFSVKLGVIQAFSAGENLVFLPVLALCLSPLAYITRLTKTSMLDALGQDYIRTAKAKGVSSRKVIFVHGLRNALIPVITYVGPMVAGILTGSMVVEAIFNLGGLGSKFVSAITNRDYTLIMATTIFLATVMVIANLITDIVYKIVDPRIKLD</sequence>
<dbReference type="Proteomes" id="UP000182321">
    <property type="component" value="Unassembled WGS sequence"/>
</dbReference>
<dbReference type="GO" id="GO:0005886">
    <property type="term" value="C:plasma membrane"/>
    <property type="evidence" value="ECO:0007669"/>
    <property type="project" value="UniProtKB-SubCell"/>
</dbReference>
<dbReference type="AlphaFoldDB" id="A0A1H7JPR0"/>
<dbReference type="Gene3D" id="1.10.3720.10">
    <property type="entry name" value="MetI-like"/>
    <property type="match status" value="1"/>
</dbReference>
<comment type="subcellular location">
    <subcellularLocation>
        <location evidence="1 7">Cell membrane</location>
        <topology evidence="1 7">Multi-pass membrane protein</topology>
    </subcellularLocation>
</comment>
<keyword evidence="5 7" id="KW-1133">Transmembrane helix</keyword>
<proteinExistence type="inferred from homology"/>
<dbReference type="InterPro" id="IPR000515">
    <property type="entry name" value="MetI-like"/>
</dbReference>
<feature type="transmembrane region" description="Helical" evidence="7">
    <location>
        <begin position="129"/>
        <end position="153"/>
    </location>
</feature>
<keyword evidence="3" id="KW-1003">Cell membrane</keyword>
<feature type="domain" description="ABC transmembrane type-1" evidence="8">
    <location>
        <begin position="93"/>
        <end position="289"/>
    </location>
</feature>
<accession>A0A1H7JPR0</accession>
<evidence type="ECO:0000313" key="10">
    <source>
        <dbReference type="Proteomes" id="UP000182321"/>
    </source>
</evidence>
<keyword evidence="4 7" id="KW-0812">Transmembrane</keyword>
<dbReference type="Pfam" id="PF19300">
    <property type="entry name" value="BPD_transp_1_N"/>
    <property type="match status" value="1"/>
</dbReference>
<evidence type="ECO:0000259" key="8">
    <source>
        <dbReference type="PROSITE" id="PS50928"/>
    </source>
</evidence>